<feature type="region of interest" description="Disordered" evidence="3">
    <location>
        <begin position="300"/>
        <end position="353"/>
    </location>
</feature>
<dbReference type="InterPro" id="IPR013094">
    <property type="entry name" value="AB_hydrolase_3"/>
</dbReference>
<dbReference type="InterPro" id="IPR002168">
    <property type="entry name" value="Lipase_GDXG_HIS_AS"/>
</dbReference>
<protein>
    <submittedName>
        <fullName evidence="5">Lipase/esterase family protein</fullName>
    </submittedName>
</protein>
<feature type="compositionally biased region" description="Polar residues" evidence="3">
    <location>
        <begin position="804"/>
        <end position="822"/>
    </location>
</feature>
<dbReference type="GO" id="GO:0016787">
    <property type="term" value="F:hydrolase activity"/>
    <property type="evidence" value="ECO:0007669"/>
    <property type="project" value="UniProtKB-KW"/>
</dbReference>
<evidence type="ECO:0000256" key="3">
    <source>
        <dbReference type="SAM" id="MobiDB-lite"/>
    </source>
</evidence>
<dbReference type="Pfam" id="PF07859">
    <property type="entry name" value="Abhydrolase_3"/>
    <property type="match status" value="2"/>
</dbReference>
<evidence type="ECO:0000259" key="4">
    <source>
        <dbReference type="Pfam" id="PF07859"/>
    </source>
</evidence>
<feature type="compositionally biased region" description="Acidic residues" evidence="3">
    <location>
        <begin position="498"/>
        <end position="509"/>
    </location>
</feature>
<dbReference type="VEuPathDB" id="FungiDB:ATEG_06701"/>
<accession>A0A5M3Z6W0</accession>
<dbReference type="InterPro" id="IPR050300">
    <property type="entry name" value="GDXG_lipolytic_enzyme"/>
</dbReference>
<feature type="compositionally biased region" description="Basic and acidic residues" evidence="3">
    <location>
        <begin position="518"/>
        <end position="529"/>
    </location>
</feature>
<gene>
    <name evidence="5" type="ORF">ATEIFO6365_0008044300</name>
</gene>
<comment type="similarity">
    <text evidence="1">Belongs to the 'GDXG' lipolytic enzyme family.</text>
</comment>
<keyword evidence="2" id="KW-0378">Hydrolase</keyword>
<dbReference type="PANTHER" id="PTHR48081:SF19">
    <property type="entry name" value="AB HYDROLASE SUPERFAMILY PROTEIN C4A8.06C"/>
    <property type="match status" value="1"/>
</dbReference>
<dbReference type="Proteomes" id="UP000452235">
    <property type="component" value="Unassembled WGS sequence"/>
</dbReference>
<feature type="compositionally biased region" description="Basic and acidic residues" evidence="3">
    <location>
        <begin position="661"/>
        <end position="681"/>
    </location>
</feature>
<evidence type="ECO:0000256" key="2">
    <source>
        <dbReference type="ARBA" id="ARBA00022801"/>
    </source>
</evidence>
<organism evidence="5 6">
    <name type="scientific">Aspergillus terreus</name>
    <dbReference type="NCBI Taxonomy" id="33178"/>
    <lineage>
        <taxon>Eukaryota</taxon>
        <taxon>Fungi</taxon>
        <taxon>Dikarya</taxon>
        <taxon>Ascomycota</taxon>
        <taxon>Pezizomycotina</taxon>
        <taxon>Eurotiomycetes</taxon>
        <taxon>Eurotiomycetidae</taxon>
        <taxon>Eurotiales</taxon>
        <taxon>Aspergillaceae</taxon>
        <taxon>Aspergillus</taxon>
        <taxon>Aspergillus subgen. Circumdati</taxon>
    </lineage>
</organism>
<dbReference type="SUPFAM" id="SSF53474">
    <property type="entry name" value="alpha/beta-Hydrolases"/>
    <property type="match status" value="1"/>
</dbReference>
<sequence length="900" mass="98772">MPLNTVALGVALTPTVVSTLFSHYLHPKLHHHKPSTHITYDEGIKVFREFLAYASKHTLEDLQAFTCQKVPSPHWVRTEMVTVPSQYLTSAAEAILAQLGPKGIEKVGGKEWWQWRGPAEDLKGEWIEMRKDYNERKQTVGVHPSQNRVMLYIHGGAYYFGSLETHRYQMQRHARKLKGRVFAPQYRLAPQFPFPCGLQDCLAAYLFLLTQHKPNEILFAGDSAGGGMALSLLVILRDQGLPLPAGAILISPWVDLTHSFPSIVADNPGDYIPPCGFRHKPSAAWPPPNSDELKSMKKNLGKTRARRSEAEELVPDRHSQDQDAARKGYSIHPMDDADTQDKPAEEGEQNDIRVPIDGTTVEVKDQIHMYTTNQLLSHPLVSPALQPSLGGLPPLQVLVGGGEMLRDEQFYVAHKAADPTAYPPSDELLDEYDPTRETLNKYPGTHVQLQVWEGLCHVAPTLSFTPPAKYMYRSIAQFGAWALACAQESEIDIIDDDEISPISSDDSDSPDTPVNGTKRKENSAHEHSHVGIAGDPLPAFKNRMIRQRVGKGGHIYPIDPPSACPVLQIPPSQVGTFNPVLVKKWLAAKDEWDTKFAHKKLRVQTQLIKELAYSFQQDFPGELPPACSLAARKSAPGVLPSRTTRKSHPMTWWSNWASKHDERTIEREKQKEKEGHSRRTSVEAGQAGASIKGPDLEHKSSFPVQESGQTSELQKQALGDAIQRPAAIDVEKANRNGDVAHQEISRVKGLSDDKTLSPLIVLPPYEAKKFTEDNASTQSLFHASGIIPATSEPSMTRLKRPSSHAGSATIRSGVTSEMADDTSTIGDKSLAVTNTGVDAASTRAVLNAKGVVDPLNDADSARRSADALSASRKSADLETLSTGLGADAASTKTGPEAVIH</sequence>
<reference evidence="5 6" key="1">
    <citation type="submission" date="2020-01" db="EMBL/GenBank/DDBJ databases">
        <title>Aspergillus terreus IFO 6365 whole genome shotgun sequence.</title>
        <authorList>
            <person name="Kanamasa S."/>
            <person name="Takahashi H."/>
        </authorList>
    </citation>
    <scope>NUCLEOTIDE SEQUENCE [LARGE SCALE GENOMIC DNA]</scope>
    <source>
        <strain evidence="5 6">IFO 6365</strain>
    </source>
</reference>
<evidence type="ECO:0000313" key="5">
    <source>
        <dbReference type="EMBL" id="GFF18499.1"/>
    </source>
</evidence>
<dbReference type="AlphaFoldDB" id="A0A5M3Z6W0"/>
<feature type="region of interest" description="Disordered" evidence="3">
    <location>
        <begin position="498"/>
        <end position="535"/>
    </location>
</feature>
<dbReference type="OrthoDB" id="2336090at2759"/>
<dbReference type="PANTHER" id="PTHR48081">
    <property type="entry name" value="AB HYDROLASE SUPERFAMILY PROTEIN C4A8.06C"/>
    <property type="match status" value="1"/>
</dbReference>
<feature type="domain" description="Alpha/beta hydrolase fold-3" evidence="4">
    <location>
        <begin position="326"/>
        <end position="416"/>
    </location>
</feature>
<feature type="compositionally biased region" description="Basic and acidic residues" evidence="3">
    <location>
        <begin position="306"/>
        <end position="326"/>
    </location>
</feature>
<dbReference type="EMBL" id="BLJY01000008">
    <property type="protein sequence ID" value="GFF18499.1"/>
    <property type="molecule type" value="Genomic_DNA"/>
</dbReference>
<comment type="caution">
    <text evidence="5">The sequence shown here is derived from an EMBL/GenBank/DDBJ whole genome shotgun (WGS) entry which is preliminary data.</text>
</comment>
<dbReference type="PROSITE" id="PS01173">
    <property type="entry name" value="LIPASE_GDXG_HIS"/>
    <property type="match status" value="1"/>
</dbReference>
<evidence type="ECO:0000313" key="6">
    <source>
        <dbReference type="Proteomes" id="UP000452235"/>
    </source>
</evidence>
<dbReference type="Gene3D" id="3.40.50.1820">
    <property type="entry name" value="alpha/beta hydrolase"/>
    <property type="match status" value="1"/>
</dbReference>
<evidence type="ECO:0000256" key="1">
    <source>
        <dbReference type="ARBA" id="ARBA00010515"/>
    </source>
</evidence>
<dbReference type="InterPro" id="IPR029058">
    <property type="entry name" value="AB_hydrolase_fold"/>
</dbReference>
<proteinExistence type="inferred from homology"/>
<feature type="compositionally biased region" description="Polar residues" evidence="3">
    <location>
        <begin position="702"/>
        <end position="714"/>
    </location>
</feature>
<feature type="region of interest" description="Disordered" evidence="3">
    <location>
        <begin position="792"/>
        <end position="822"/>
    </location>
</feature>
<name>A0A5M3Z6W0_ASPTE</name>
<feature type="region of interest" description="Disordered" evidence="3">
    <location>
        <begin position="855"/>
        <end position="900"/>
    </location>
</feature>
<feature type="region of interest" description="Disordered" evidence="3">
    <location>
        <begin position="661"/>
        <end position="714"/>
    </location>
</feature>
<feature type="domain" description="Alpha/beta hydrolase fold-3" evidence="4">
    <location>
        <begin position="150"/>
        <end position="263"/>
    </location>
</feature>
<keyword evidence="6" id="KW-1185">Reference proteome</keyword>
<feature type="compositionally biased region" description="Basic and acidic residues" evidence="3">
    <location>
        <begin position="333"/>
        <end position="345"/>
    </location>
</feature>